<dbReference type="AlphaFoldDB" id="A0A2Z2HJY4"/>
<gene>
    <name evidence="2" type="primary">cmoB</name>
    <name evidence="2" type="ORF">NMSP_0733</name>
</gene>
<dbReference type="SUPFAM" id="SSF53335">
    <property type="entry name" value="S-adenosyl-L-methionine-dependent methyltransferases"/>
    <property type="match status" value="1"/>
</dbReference>
<dbReference type="CDD" id="cd02440">
    <property type="entry name" value="AdoMet_MTases"/>
    <property type="match status" value="1"/>
</dbReference>
<dbReference type="Proteomes" id="UP000249949">
    <property type="component" value="Chromosome"/>
</dbReference>
<dbReference type="EMBL" id="CP021324">
    <property type="protein sequence ID" value="ARS64354.1"/>
    <property type="molecule type" value="Genomic_DNA"/>
</dbReference>
<dbReference type="InterPro" id="IPR013216">
    <property type="entry name" value="Methyltransf_11"/>
</dbReference>
<dbReference type="InterPro" id="IPR029063">
    <property type="entry name" value="SAM-dependent_MTases_sf"/>
</dbReference>
<keyword evidence="3" id="KW-1185">Reference proteome</keyword>
<evidence type="ECO:0000259" key="1">
    <source>
        <dbReference type="Pfam" id="PF08241"/>
    </source>
</evidence>
<evidence type="ECO:0000313" key="3">
    <source>
        <dbReference type="Proteomes" id="UP000249949"/>
    </source>
</evidence>
<feature type="domain" description="Methyltransferase type 11" evidence="1">
    <location>
        <begin position="113"/>
        <end position="195"/>
    </location>
</feature>
<keyword evidence="2" id="KW-0489">Methyltransferase</keyword>
<proteinExistence type="predicted"/>
<organism evidence="2 3">
    <name type="scientific">Candidatus Nitrosomarinus catalinensis</name>
    <dbReference type="NCBI Taxonomy" id="1898749"/>
    <lineage>
        <taxon>Archaea</taxon>
        <taxon>Nitrososphaerota</taxon>
        <taxon>Nitrososphaeria</taxon>
        <taxon>Nitrosopumilales</taxon>
        <taxon>Nitrosopumilaceae</taxon>
        <taxon>Candidatus Nitrosomarinus</taxon>
    </lineage>
</organism>
<keyword evidence="2" id="KW-0808">Transferase</keyword>
<evidence type="ECO:0000313" key="2">
    <source>
        <dbReference type="EMBL" id="ARS64354.1"/>
    </source>
</evidence>
<name>A0A2Z2HJY4_9ARCH</name>
<dbReference type="GO" id="GO:0008757">
    <property type="term" value="F:S-adenosylmethionine-dependent methyltransferase activity"/>
    <property type="evidence" value="ECO:0007669"/>
    <property type="project" value="InterPro"/>
</dbReference>
<dbReference type="KEGG" id="nct:NMSP_0733"/>
<dbReference type="Pfam" id="PF08241">
    <property type="entry name" value="Methyltransf_11"/>
    <property type="match status" value="1"/>
</dbReference>
<sequence length="391" mass="45527">MKLFVMNMRKSIREQYLQLLDREPTLDDLDFYADEIQNNKINLEQLSLILKNSSEYTELQKKEISQNKSIQIDTYNDVRIQGQTVSLGYRESVERYQEILKFCKKFNRPISVLDLGAAEGYFTFRLSEDFSGVFVAVEGDSKRNLLDSCKKNNNQNILLLEKQMNLKHLQNLKEVQHFDIVLALNVVHHFDEPFQDVLELLVSMSSFCFFEHPNSLENTATKNSSRLKSEKLKLEKFLPQLLNKNKSGLGDAVNQKLERNMWLLKNTESKTIDRAWRGTEKYDEEFGPDSHIDIKSNFDEILIDYGSRNEKRNWIQGIDLRTFLENNGVYPTNDQVLDMINSMNTDNARDLGPHNLILNGHELLPIDQDDKFDDVNTKEKLKSFLIQSGLL</sequence>
<accession>A0A2Z2HJY4</accession>
<protein>
    <submittedName>
        <fullName evidence="2">tRNA (Mo5U34)-methyltransferase</fullName>
    </submittedName>
</protein>
<dbReference type="Gene3D" id="3.40.50.150">
    <property type="entry name" value="Vaccinia Virus protein VP39"/>
    <property type="match status" value="1"/>
</dbReference>
<dbReference type="GO" id="GO:0032259">
    <property type="term" value="P:methylation"/>
    <property type="evidence" value="ECO:0007669"/>
    <property type="project" value="UniProtKB-KW"/>
</dbReference>
<reference evidence="2 3" key="1">
    <citation type="journal article" date="2017" name="Environ. Microbiol.">
        <title>Genome and epigenome of a novel marine Thaumarchaeota strain suggest viral infection, phosphorothioation DNA modification and multiple restriction systems.</title>
        <authorList>
            <person name="Ahlgren N.A."/>
            <person name="Chen Y."/>
            <person name="Needham D.M."/>
            <person name="Parada A.E."/>
            <person name="Sachdeva R."/>
            <person name="Trinh V."/>
            <person name="Chen T."/>
            <person name="Fuhrman J.A."/>
        </authorList>
    </citation>
    <scope>NUCLEOTIDE SEQUENCE [LARGE SCALE GENOMIC DNA]</scope>
    <source>
        <strain evidence="2 3">SPOT01</strain>
    </source>
</reference>